<sequence length="505" mass="56990">MTSKNYEIEEYKVPLPILCQNDSFRIKTSFIEGITENDKMEDKSNIDLNHVSIDALETQQEEYPKKNRRKSFFHLPTTKLFKFTWSVGKGEPQNRLWSTDIVRLIAAISLLTSSVIVYTSSDWQFANSLLYPIRSQWGFNIFFVLIGRAFVSGWVVPQKLKAEQDKIDPGLSQSAVYRMGQSLLLRPFRFFLPIIVVQLLQRKTCQSGPAFSNGFSYLFDQGYRDQWCTPNSANSLITRIISLFTENNSSVLIYQTGMLYQSPLLFQASFYALGIASLTAIFRTSSRTFLFIFLALMNWTTYTFLFPVMLGLLLADLQESKVAIRLFKNSSSPKVLGSKKSFLVILCNAALLTLLLFIPVIRDNLSDGFDKLQTFYGVANKPETTQGYHWLRFSDCLSAAMLVFLAESLQPAKVGVCTKSLAILGRHLSAGLVVLHPIVIYGILPHLFKSSFVDINGHNTTLIFKLWASTLFITVALAIPFKIFVEMGSLLIGKALVASFLPNSF</sequence>
<dbReference type="Proteomes" id="UP000245771">
    <property type="component" value="Unassembled WGS sequence"/>
</dbReference>
<dbReference type="AlphaFoldDB" id="A0A316V7E7"/>
<proteinExistence type="predicted"/>
<gene>
    <name evidence="2" type="ORF">FA14DRAFT_161865</name>
</gene>
<dbReference type="OrthoDB" id="3354346at2759"/>
<accession>A0A316V7E7</accession>
<feature type="transmembrane region" description="Helical" evidence="1">
    <location>
        <begin position="101"/>
        <end position="119"/>
    </location>
</feature>
<dbReference type="RefSeq" id="XP_025352723.1">
    <property type="nucleotide sequence ID" value="XM_025499321.1"/>
</dbReference>
<name>A0A316V7E7_9BASI</name>
<evidence type="ECO:0000313" key="2">
    <source>
        <dbReference type="EMBL" id="PWN32421.1"/>
    </source>
</evidence>
<feature type="transmembrane region" description="Helical" evidence="1">
    <location>
        <begin position="464"/>
        <end position="485"/>
    </location>
</feature>
<organism evidence="2 3">
    <name type="scientific">Meira miltonrushii</name>
    <dbReference type="NCBI Taxonomy" id="1280837"/>
    <lineage>
        <taxon>Eukaryota</taxon>
        <taxon>Fungi</taxon>
        <taxon>Dikarya</taxon>
        <taxon>Basidiomycota</taxon>
        <taxon>Ustilaginomycotina</taxon>
        <taxon>Exobasidiomycetes</taxon>
        <taxon>Exobasidiales</taxon>
        <taxon>Brachybasidiaceae</taxon>
        <taxon>Meira</taxon>
    </lineage>
</organism>
<keyword evidence="1" id="KW-0812">Transmembrane</keyword>
<feature type="transmembrane region" description="Helical" evidence="1">
    <location>
        <begin position="288"/>
        <end position="315"/>
    </location>
</feature>
<evidence type="ECO:0000313" key="3">
    <source>
        <dbReference type="Proteomes" id="UP000245771"/>
    </source>
</evidence>
<protein>
    <recommendedName>
        <fullName evidence="4">Acyltransferase 3 domain-containing protein</fullName>
    </recommendedName>
</protein>
<feature type="transmembrane region" description="Helical" evidence="1">
    <location>
        <begin position="342"/>
        <end position="361"/>
    </location>
</feature>
<dbReference type="InParanoid" id="A0A316V7E7"/>
<dbReference type="STRING" id="1280837.A0A316V7E7"/>
<evidence type="ECO:0008006" key="4">
    <source>
        <dbReference type="Google" id="ProtNLM"/>
    </source>
</evidence>
<evidence type="ECO:0000256" key="1">
    <source>
        <dbReference type="SAM" id="Phobius"/>
    </source>
</evidence>
<feature type="transmembrane region" description="Helical" evidence="1">
    <location>
        <begin position="139"/>
        <end position="156"/>
    </location>
</feature>
<keyword evidence="3" id="KW-1185">Reference proteome</keyword>
<feature type="transmembrane region" description="Helical" evidence="1">
    <location>
        <begin position="421"/>
        <end position="444"/>
    </location>
</feature>
<dbReference type="GeneID" id="37021102"/>
<keyword evidence="1" id="KW-0472">Membrane</keyword>
<dbReference type="EMBL" id="KZ819605">
    <property type="protein sequence ID" value="PWN32421.1"/>
    <property type="molecule type" value="Genomic_DNA"/>
</dbReference>
<reference evidence="2 3" key="1">
    <citation type="journal article" date="2018" name="Mol. Biol. Evol.">
        <title>Broad Genomic Sampling Reveals a Smut Pathogenic Ancestry of the Fungal Clade Ustilaginomycotina.</title>
        <authorList>
            <person name="Kijpornyongpan T."/>
            <person name="Mondo S.J."/>
            <person name="Barry K."/>
            <person name="Sandor L."/>
            <person name="Lee J."/>
            <person name="Lipzen A."/>
            <person name="Pangilinan J."/>
            <person name="LaButti K."/>
            <person name="Hainaut M."/>
            <person name="Henrissat B."/>
            <person name="Grigoriev I.V."/>
            <person name="Spatafora J.W."/>
            <person name="Aime M.C."/>
        </authorList>
    </citation>
    <scope>NUCLEOTIDE SEQUENCE [LARGE SCALE GENOMIC DNA]</scope>
    <source>
        <strain evidence="2 3">MCA 3882</strain>
    </source>
</reference>
<keyword evidence="1" id="KW-1133">Transmembrane helix</keyword>